<evidence type="ECO:0000313" key="2">
    <source>
        <dbReference type="Proteomes" id="UP000035068"/>
    </source>
</evidence>
<gene>
    <name evidence="1" type="ORF">GFER_09285</name>
</gene>
<dbReference type="EMBL" id="JWJD01000003">
    <property type="protein sequence ID" value="KIH76692.1"/>
    <property type="molecule type" value="Genomic_DNA"/>
</dbReference>
<name>A0A0C2HVA1_9BACT</name>
<keyword evidence="2" id="KW-1185">Reference proteome</keyword>
<sequence length="236" mass="25772">MWQELNRQILAGQDFFDDQCRSLLVALREQSVTIYCKAGCSNCCTLMVNATFPEALLVGAVLAPEQFDAVAAHAEGLARIACDARDFKDYLRRRRRDLGPCPLLNADGRCGVYAVRPIACRALFATRNSAWCAVDFGTLHSAEKEAFMSSLDPSLVAFPTHYLAATQALGQQLEARAAAAMVSRWGFSLNGSLAFLLFLEQRCRLSALIPQGLAATRQALAAAGYDLPFVVNYDPI</sequence>
<protein>
    <submittedName>
        <fullName evidence="1">Uncharacterized protein</fullName>
    </submittedName>
</protein>
<dbReference type="AlphaFoldDB" id="A0A0C2HVA1"/>
<evidence type="ECO:0000313" key="1">
    <source>
        <dbReference type="EMBL" id="KIH76692.1"/>
    </source>
</evidence>
<organism evidence="1 2">
    <name type="scientific">Geoalkalibacter ferrihydriticus DSM 17813</name>
    <dbReference type="NCBI Taxonomy" id="1121915"/>
    <lineage>
        <taxon>Bacteria</taxon>
        <taxon>Pseudomonadati</taxon>
        <taxon>Thermodesulfobacteriota</taxon>
        <taxon>Desulfuromonadia</taxon>
        <taxon>Desulfuromonadales</taxon>
        <taxon>Geoalkalibacteraceae</taxon>
        <taxon>Geoalkalibacter</taxon>
    </lineage>
</organism>
<proteinExistence type="predicted"/>
<reference evidence="1 2" key="1">
    <citation type="submission" date="2014-12" db="EMBL/GenBank/DDBJ databases">
        <title>Genomes of Geoalkalibacter ferrihydriticus and Geoalkalibacter subterraneus, two haloalkaliphilic metal-reducing members of the Geobacteraceae.</title>
        <authorList>
            <person name="Badalamenti J.P."/>
            <person name="Torres C.I."/>
            <person name="Krajmalnik-Brown R."/>
            <person name="Bond D.R."/>
        </authorList>
    </citation>
    <scope>NUCLEOTIDE SEQUENCE [LARGE SCALE GENOMIC DNA]</scope>
    <source>
        <strain evidence="1 2">DSM 17813</strain>
    </source>
</reference>
<dbReference type="InterPro" id="IPR005358">
    <property type="entry name" value="Puta_zinc/iron-chelating_dom"/>
</dbReference>
<accession>A0A0C2HVA1</accession>
<comment type="caution">
    <text evidence="1">The sequence shown here is derived from an EMBL/GenBank/DDBJ whole genome shotgun (WGS) entry which is preliminary data.</text>
</comment>
<dbReference type="Pfam" id="PF03692">
    <property type="entry name" value="CxxCxxCC"/>
    <property type="match status" value="1"/>
</dbReference>
<dbReference type="Proteomes" id="UP000035068">
    <property type="component" value="Unassembled WGS sequence"/>
</dbReference>